<dbReference type="PANTHER" id="PTHR42914:SF1">
    <property type="entry name" value="7-CYANO-7-DEAZAGUANINE SYNTHASE"/>
    <property type="match status" value="1"/>
</dbReference>
<gene>
    <name evidence="10" type="ORF">C6N75_02505</name>
</gene>
<dbReference type="InterPro" id="IPR018317">
    <property type="entry name" value="QueC"/>
</dbReference>
<dbReference type="OrthoDB" id="9789567at2"/>
<evidence type="ECO:0000256" key="6">
    <source>
        <dbReference type="ARBA" id="ARBA00022840"/>
    </source>
</evidence>
<comment type="pathway">
    <text evidence="1">Purine metabolism; 7-cyano-7-deazaguanine biosynthesis.</text>
</comment>
<evidence type="ECO:0000313" key="11">
    <source>
        <dbReference type="Proteomes" id="UP000239322"/>
    </source>
</evidence>
<dbReference type="InterPro" id="IPR014729">
    <property type="entry name" value="Rossmann-like_a/b/a_fold"/>
</dbReference>
<evidence type="ECO:0000256" key="4">
    <source>
        <dbReference type="ARBA" id="ARBA00022741"/>
    </source>
</evidence>
<proteinExistence type="inferred from homology"/>
<dbReference type="Gene3D" id="3.40.50.620">
    <property type="entry name" value="HUPs"/>
    <property type="match status" value="1"/>
</dbReference>
<evidence type="ECO:0000256" key="7">
    <source>
        <dbReference type="ARBA" id="ARBA00037993"/>
    </source>
</evidence>
<evidence type="ECO:0000256" key="8">
    <source>
        <dbReference type="ARBA" id="ARBA00039149"/>
    </source>
</evidence>
<dbReference type="EMBL" id="PVLV01000034">
    <property type="protein sequence ID" value="PRH80780.1"/>
    <property type="molecule type" value="Genomic_DNA"/>
</dbReference>
<dbReference type="SUPFAM" id="SSF52402">
    <property type="entry name" value="Adenine nucleotide alpha hydrolases-like"/>
    <property type="match status" value="1"/>
</dbReference>
<evidence type="ECO:0000256" key="1">
    <source>
        <dbReference type="ARBA" id="ARBA00005061"/>
    </source>
</evidence>
<dbReference type="GO" id="GO:0005524">
    <property type="term" value="F:ATP binding"/>
    <property type="evidence" value="ECO:0007669"/>
    <property type="project" value="UniProtKB-KW"/>
</dbReference>
<sequence length="228" mass="23997">MTQPVAVLASGGIDSCALVGDLARRHTVHPLYIACGLAWEQEEQSALDRFLTVLDAPAVRPVTVLPAPVAALYGRRWSVTGLGVPAAGTSDAAVQLPGRNLLLLTVAAVWCSLNGVEDIAIGTLADNPMPDGSPAFIQEYARCLSTGLAPHRISLSAPLADMAKEEVIAQFQELPLNEALTCMAPTHNAAGMLLHCGACNKCSERRDAFQRAGIADATRYATDPEARA</sequence>
<dbReference type="Proteomes" id="UP000239322">
    <property type="component" value="Unassembled WGS sequence"/>
</dbReference>
<dbReference type="EC" id="6.3.4.20" evidence="8"/>
<accession>A0A2S9Q272</accession>
<dbReference type="GO" id="GO:0046872">
    <property type="term" value="F:metal ion binding"/>
    <property type="evidence" value="ECO:0007669"/>
    <property type="project" value="UniProtKB-KW"/>
</dbReference>
<keyword evidence="5" id="KW-0862">Zinc</keyword>
<reference evidence="10 11" key="1">
    <citation type="submission" date="2018-03" db="EMBL/GenBank/DDBJ databases">
        <title>Novel Streptomyces sp. from soil.</title>
        <authorList>
            <person name="Tan G.Y.A."/>
            <person name="Lee Z.Y."/>
        </authorList>
    </citation>
    <scope>NUCLEOTIDE SEQUENCE [LARGE SCALE GENOMIC DNA]</scope>
    <source>
        <strain evidence="10 11">ST5x</strain>
    </source>
</reference>
<keyword evidence="3" id="KW-0479">Metal-binding</keyword>
<dbReference type="PANTHER" id="PTHR42914">
    <property type="entry name" value="7-CYANO-7-DEAZAGUANINE SYNTHASE"/>
    <property type="match status" value="1"/>
</dbReference>
<evidence type="ECO:0000313" key="10">
    <source>
        <dbReference type="EMBL" id="PRH80780.1"/>
    </source>
</evidence>
<keyword evidence="4" id="KW-0547">Nucleotide-binding</keyword>
<evidence type="ECO:0000256" key="9">
    <source>
        <dbReference type="ARBA" id="ARBA00047890"/>
    </source>
</evidence>
<comment type="catalytic activity">
    <reaction evidence="9">
        <text>7-carboxy-7-carbaguanine + NH4(+) + 2 ATP = 7-cyano-7-carbaguanine + 2 AMP + 2 diphosphate + 2 H(+)</text>
        <dbReference type="Rhea" id="RHEA:27982"/>
        <dbReference type="ChEBI" id="CHEBI:15378"/>
        <dbReference type="ChEBI" id="CHEBI:28938"/>
        <dbReference type="ChEBI" id="CHEBI:30616"/>
        <dbReference type="ChEBI" id="CHEBI:33019"/>
        <dbReference type="ChEBI" id="CHEBI:45075"/>
        <dbReference type="ChEBI" id="CHEBI:61036"/>
        <dbReference type="ChEBI" id="CHEBI:456215"/>
        <dbReference type="EC" id="6.3.4.20"/>
    </reaction>
</comment>
<comment type="caution">
    <text evidence="10">The sequence shown here is derived from an EMBL/GenBank/DDBJ whole genome shotgun (WGS) entry which is preliminary data.</text>
</comment>
<protein>
    <recommendedName>
        <fullName evidence="8">7-cyano-7-deazaguanine synthase</fullName>
        <ecNumber evidence="8">6.3.4.20</ecNumber>
    </recommendedName>
</protein>
<dbReference type="Pfam" id="PF06508">
    <property type="entry name" value="QueC"/>
    <property type="match status" value="1"/>
</dbReference>
<evidence type="ECO:0000256" key="3">
    <source>
        <dbReference type="ARBA" id="ARBA00022723"/>
    </source>
</evidence>
<dbReference type="AlphaFoldDB" id="A0A2S9Q272"/>
<keyword evidence="6" id="KW-0067">ATP-binding</keyword>
<keyword evidence="2" id="KW-0436">Ligase</keyword>
<comment type="similarity">
    <text evidence="7">Belongs to the QueC family.</text>
</comment>
<evidence type="ECO:0000256" key="5">
    <source>
        <dbReference type="ARBA" id="ARBA00022833"/>
    </source>
</evidence>
<evidence type="ECO:0000256" key="2">
    <source>
        <dbReference type="ARBA" id="ARBA00022598"/>
    </source>
</evidence>
<name>A0A2S9Q272_9ACTN</name>
<keyword evidence="11" id="KW-1185">Reference proteome</keyword>
<organism evidence="10 11">
    <name type="scientific">Streptomyces solincola</name>
    <dbReference type="NCBI Taxonomy" id="2100817"/>
    <lineage>
        <taxon>Bacteria</taxon>
        <taxon>Bacillati</taxon>
        <taxon>Actinomycetota</taxon>
        <taxon>Actinomycetes</taxon>
        <taxon>Kitasatosporales</taxon>
        <taxon>Streptomycetaceae</taxon>
        <taxon>Streptomyces</taxon>
    </lineage>
</organism>
<dbReference type="GO" id="GO:0016874">
    <property type="term" value="F:ligase activity"/>
    <property type="evidence" value="ECO:0007669"/>
    <property type="project" value="UniProtKB-KW"/>
</dbReference>